<dbReference type="PROSITE" id="PS51721">
    <property type="entry name" value="G_CP"/>
    <property type="match status" value="1"/>
</dbReference>
<gene>
    <name evidence="10" type="ORF">Lalb_Chr01g0016961</name>
</gene>
<evidence type="ECO:0000256" key="1">
    <source>
        <dbReference type="ARBA" id="ARBA00004604"/>
    </source>
</evidence>
<dbReference type="Gene3D" id="1.10.1580.10">
    <property type="match status" value="1"/>
</dbReference>
<dbReference type="Gene3D" id="3.40.50.300">
    <property type="entry name" value="P-loop containing nucleotide triphosphate hydrolases"/>
    <property type="match status" value="1"/>
</dbReference>
<name>A0A6A4R422_LUPAL</name>
<comment type="function">
    <text evidence="5 7">GTPase involved in pre-60S ribosomal subunit maturation.</text>
</comment>
<organism evidence="10 11">
    <name type="scientific">Lupinus albus</name>
    <name type="common">White lupine</name>
    <name type="synonym">Lupinus termis</name>
    <dbReference type="NCBI Taxonomy" id="3870"/>
    <lineage>
        <taxon>Eukaryota</taxon>
        <taxon>Viridiplantae</taxon>
        <taxon>Streptophyta</taxon>
        <taxon>Embryophyta</taxon>
        <taxon>Tracheophyta</taxon>
        <taxon>Spermatophyta</taxon>
        <taxon>Magnoliopsida</taxon>
        <taxon>eudicotyledons</taxon>
        <taxon>Gunneridae</taxon>
        <taxon>Pentapetalae</taxon>
        <taxon>rosids</taxon>
        <taxon>fabids</taxon>
        <taxon>Fabales</taxon>
        <taxon>Fabaceae</taxon>
        <taxon>Papilionoideae</taxon>
        <taxon>50 kb inversion clade</taxon>
        <taxon>genistoids sensu lato</taxon>
        <taxon>core genistoids</taxon>
        <taxon>Genisteae</taxon>
        <taxon>Lupinus</taxon>
    </lineage>
</organism>
<keyword evidence="7" id="KW-0378">Hydrolase</keyword>
<evidence type="ECO:0000256" key="4">
    <source>
        <dbReference type="ARBA" id="ARBA00023242"/>
    </source>
</evidence>
<sequence length="560" mass="63595">MVKKRERSVNVSGKPKHSLDVNRSNDSSKKESRSASTVRRLKMYKTRPVRDRKGKVLSHDLQSKELPSTRIQPDRRWFGNTRVVNQKELEFFREELQTRMSSNYNVILKQKKLPLSLLNDRQKQSRVHLLDREPFTDAFGPKTKRKRPTLLAADYESLVQKADGSQEAFEQKYDASASSEANEGDGFRDLVRHTMFEKGQSKRIWGELYKVIDSSDVVVQVLDARDPQGTRCYHLEKHLKENCTHKHMVLLLNKCDLIPAWATKGWLRVLSKEYPTLAFHASINKSFGKGSLLSILRQFARLKSDKQAISVGFVGYPNVGKSSVINTLRTKNVCKVAPIPGETKVWQYITLTKRIFLIDCPGVVYHNKDTETDVVLKGVVRVTNLHDAADHIGEVLKRVKKQHLQRAYKIKDWEDDNDFLVQLCKSSGKLLRGGEPDLMTAAKMILHDWQRGRIPFFVAPPRLDDSSEEPKVNGLDIDENVDDKQASAAIKAIANVLSFQQQGSLPVQKDLYSEIELKGETADQLPNTVDNTYEEIQASDSDTSEQDLATEIPSDTPLSA</sequence>
<feature type="region of interest" description="Disordered" evidence="8">
    <location>
        <begin position="1"/>
        <end position="68"/>
    </location>
</feature>
<feature type="compositionally biased region" description="Basic residues" evidence="8">
    <location>
        <begin position="39"/>
        <end position="56"/>
    </location>
</feature>
<dbReference type="SUPFAM" id="SSF52540">
    <property type="entry name" value="P-loop containing nucleoside triphosphate hydrolases"/>
    <property type="match status" value="1"/>
</dbReference>
<comment type="caution">
    <text evidence="10">The sequence shown here is derived from an EMBL/GenBank/DDBJ whole genome shotgun (WGS) entry which is preliminary data.</text>
</comment>
<comment type="subcellular location">
    <subcellularLocation>
        <location evidence="1 7">Nucleus</location>
        <location evidence="1 7">Nucleolus</location>
    </subcellularLocation>
</comment>
<dbReference type="EMBL" id="WOCE01000001">
    <property type="protein sequence ID" value="KAE9621645.1"/>
    <property type="molecule type" value="Genomic_DNA"/>
</dbReference>
<dbReference type="InterPro" id="IPR012971">
    <property type="entry name" value="NOG2_N_dom"/>
</dbReference>
<dbReference type="GO" id="GO:0016787">
    <property type="term" value="F:hydrolase activity"/>
    <property type="evidence" value="ECO:0007669"/>
    <property type="project" value="UniProtKB-KW"/>
</dbReference>
<evidence type="ECO:0000313" key="11">
    <source>
        <dbReference type="Proteomes" id="UP000447434"/>
    </source>
</evidence>
<evidence type="ECO:0000256" key="5">
    <source>
        <dbReference type="ARBA" id="ARBA00059990"/>
    </source>
</evidence>
<dbReference type="InterPro" id="IPR050755">
    <property type="entry name" value="TRAFAC_YlqF/YawG_RiboMat"/>
</dbReference>
<dbReference type="PANTHER" id="PTHR11089:SF9">
    <property type="entry name" value="NUCLEOLAR GTP-BINDING PROTEIN 2"/>
    <property type="match status" value="1"/>
</dbReference>
<proteinExistence type="inferred from homology"/>
<comment type="similarity">
    <text evidence="7">Belongs to the TRAFAC class YlqF/YawG GTPase family. RsgA subfamily.</text>
</comment>
<dbReference type="PRINTS" id="PR00326">
    <property type="entry name" value="GTP1OBG"/>
</dbReference>
<dbReference type="Pfam" id="PF08153">
    <property type="entry name" value="NGP1NT"/>
    <property type="match status" value="1"/>
</dbReference>
<dbReference type="InterPro" id="IPR023179">
    <property type="entry name" value="GTP-bd_ortho_bundle_sf"/>
</dbReference>
<dbReference type="AlphaFoldDB" id="A0A6A4R422"/>
<dbReference type="GO" id="GO:0005525">
    <property type="term" value="F:GTP binding"/>
    <property type="evidence" value="ECO:0007669"/>
    <property type="project" value="UniProtKB-KW"/>
</dbReference>
<evidence type="ECO:0000256" key="2">
    <source>
        <dbReference type="ARBA" id="ARBA00022741"/>
    </source>
</evidence>
<dbReference type="InterPro" id="IPR030378">
    <property type="entry name" value="G_CP_dom"/>
</dbReference>
<evidence type="ECO:0000256" key="7">
    <source>
        <dbReference type="RuleBase" id="RU364023"/>
    </source>
</evidence>
<feature type="region of interest" description="Disordered" evidence="8">
    <location>
        <begin position="519"/>
        <end position="560"/>
    </location>
</feature>
<keyword evidence="2 7" id="KW-0547">Nucleotide-binding</keyword>
<dbReference type="OrthoDB" id="444945at2759"/>
<dbReference type="Proteomes" id="UP000447434">
    <property type="component" value="Chromosome 1"/>
</dbReference>
<keyword evidence="4 7" id="KW-0539">Nucleus</keyword>
<dbReference type="FunFam" id="3.40.50.300:FF:000559">
    <property type="entry name" value="Nuclear/nucleolar GTPase 2"/>
    <property type="match status" value="1"/>
</dbReference>
<feature type="domain" description="CP-type G" evidence="9">
    <location>
        <begin position="205"/>
        <end position="366"/>
    </location>
</feature>
<protein>
    <recommendedName>
        <fullName evidence="6 7">Nuclear/nucleolar GTPase 2</fullName>
    </recommendedName>
</protein>
<dbReference type="InterPro" id="IPR006073">
    <property type="entry name" value="GTP-bd"/>
</dbReference>
<dbReference type="Pfam" id="PF01926">
    <property type="entry name" value="MMR_HSR1"/>
    <property type="match status" value="1"/>
</dbReference>
<dbReference type="PANTHER" id="PTHR11089">
    <property type="entry name" value="GTP-BINDING PROTEIN-RELATED"/>
    <property type="match status" value="1"/>
</dbReference>
<evidence type="ECO:0000256" key="3">
    <source>
        <dbReference type="ARBA" id="ARBA00023134"/>
    </source>
</evidence>
<reference evidence="11" key="1">
    <citation type="journal article" date="2020" name="Nat. Commun.">
        <title>Genome sequence of the cluster root forming white lupin.</title>
        <authorList>
            <person name="Hufnagel B."/>
            <person name="Marques A."/>
            <person name="Soriano A."/>
            <person name="Marques L."/>
            <person name="Divol F."/>
            <person name="Doumas P."/>
            <person name="Sallet E."/>
            <person name="Mancinotti D."/>
            <person name="Carrere S."/>
            <person name="Marande W."/>
            <person name="Arribat S."/>
            <person name="Keller J."/>
            <person name="Huneau C."/>
            <person name="Blein T."/>
            <person name="Aime D."/>
            <person name="Laguerre M."/>
            <person name="Taylor J."/>
            <person name="Schubert V."/>
            <person name="Nelson M."/>
            <person name="Geu-Flores F."/>
            <person name="Crespi M."/>
            <person name="Gallardo-Guerrero K."/>
            <person name="Delaux P.-M."/>
            <person name="Salse J."/>
            <person name="Berges H."/>
            <person name="Guyot R."/>
            <person name="Gouzy J."/>
            <person name="Peret B."/>
        </authorList>
    </citation>
    <scope>NUCLEOTIDE SEQUENCE [LARGE SCALE GENOMIC DNA]</scope>
    <source>
        <strain evidence="11">cv. Amiga</strain>
    </source>
</reference>
<dbReference type="CDD" id="cd01858">
    <property type="entry name" value="NGP_1"/>
    <property type="match status" value="1"/>
</dbReference>
<accession>A0A6A4R422</accession>
<evidence type="ECO:0000256" key="6">
    <source>
        <dbReference type="ARBA" id="ARBA00070018"/>
    </source>
</evidence>
<keyword evidence="3 7" id="KW-0342">GTP-binding</keyword>
<dbReference type="FunFam" id="1.10.1580.10:FF:000001">
    <property type="entry name" value="Nucleolar GTP-binding protein 2"/>
    <property type="match status" value="1"/>
</dbReference>
<dbReference type="InterPro" id="IPR027417">
    <property type="entry name" value="P-loop_NTPase"/>
</dbReference>
<evidence type="ECO:0000259" key="9">
    <source>
        <dbReference type="PROSITE" id="PS51721"/>
    </source>
</evidence>
<dbReference type="InterPro" id="IPR024929">
    <property type="entry name" value="GNL2_CP_dom"/>
</dbReference>
<evidence type="ECO:0000313" key="10">
    <source>
        <dbReference type="EMBL" id="KAE9621645.1"/>
    </source>
</evidence>
<keyword evidence="11" id="KW-1185">Reference proteome</keyword>
<dbReference type="GO" id="GO:0005730">
    <property type="term" value="C:nucleolus"/>
    <property type="evidence" value="ECO:0007669"/>
    <property type="project" value="UniProtKB-SubCell"/>
</dbReference>
<evidence type="ECO:0000256" key="8">
    <source>
        <dbReference type="SAM" id="MobiDB-lite"/>
    </source>
</evidence>